<dbReference type="Proteomes" id="UP000199118">
    <property type="component" value="Unassembled WGS sequence"/>
</dbReference>
<evidence type="ECO:0000256" key="6">
    <source>
        <dbReference type="SAM" id="MobiDB-lite"/>
    </source>
</evidence>
<organism evidence="8 9">
    <name type="scientific">Albimonas donghaensis</name>
    <dbReference type="NCBI Taxonomy" id="356660"/>
    <lineage>
        <taxon>Bacteria</taxon>
        <taxon>Pseudomonadati</taxon>
        <taxon>Pseudomonadota</taxon>
        <taxon>Alphaproteobacteria</taxon>
        <taxon>Rhodobacterales</taxon>
        <taxon>Paracoccaceae</taxon>
        <taxon>Albimonas</taxon>
    </lineage>
</organism>
<dbReference type="STRING" id="356660.SAMN05444336_101475"/>
<evidence type="ECO:0000256" key="3">
    <source>
        <dbReference type="ARBA" id="ARBA00022643"/>
    </source>
</evidence>
<sequence length="402" mass="43303">MADPKLFSELALRDLTLRNRIAAPPMLQYVAENGFPVDWHLMQYGRLAAGGAGLVFVESTKVERRGAGTLGDLFISEDAHIAPLARLAAIIKANGARAGIQLGHSGRKARARRPWEGREPLTRTPDIPDWDAWQPVGPSALSYGPGWEPPRALERAEIPDAIDAWGQAARRAYEAGFEALEIHAAHGYLLHSFFSPEANRRTDDYGGSEANRMRFILEVVEAVRAHWPAGKPLFMRLSVEDEAGLGPAEHIRLARAAKPLGVDVIDCSTGGLNAKVPNFHRLNQYGFQVPYADQVRRGAEIMTMAVGLIIHADQAEAILQAGSADLVAVGREFLNNPCWAMDAAQKLGVDPGFGMVAPQVGFWLGARAARGMGCPPSTWAPGLGEDASAEAASTRRDAEAGA</sequence>
<dbReference type="Pfam" id="PF00724">
    <property type="entry name" value="Oxidored_FMN"/>
    <property type="match status" value="1"/>
</dbReference>
<dbReference type="PANTHER" id="PTHR43303">
    <property type="entry name" value="NADPH DEHYDROGENASE C23G7.10C-RELATED"/>
    <property type="match status" value="1"/>
</dbReference>
<dbReference type="PANTHER" id="PTHR43303:SF4">
    <property type="entry name" value="NADPH DEHYDROGENASE C23G7.10C-RELATED"/>
    <property type="match status" value="1"/>
</dbReference>
<accession>A0A1H2RXM0</accession>
<evidence type="ECO:0000256" key="4">
    <source>
        <dbReference type="ARBA" id="ARBA00022857"/>
    </source>
</evidence>
<reference evidence="8 9" key="1">
    <citation type="submission" date="2016-10" db="EMBL/GenBank/DDBJ databases">
        <authorList>
            <person name="de Groot N.N."/>
        </authorList>
    </citation>
    <scope>NUCLEOTIDE SEQUENCE [LARGE SCALE GENOMIC DNA]</scope>
    <source>
        <strain evidence="8 9">DSM 17890</strain>
    </source>
</reference>
<feature type="domain" description="NADH:flavin oxidoreductase/NADH oxidase N-terminal" evidence="7">
    <location>
        <begin position="5"/>
        <end position="347"/>
    </location>
</feature>
<dbReference type="RefSeq" id="WP_092679519.1">
    <property type="nucleotide sequence ID" value="NZ_FNMZ01000001.1"/>
</dbReference>
<dbReference type="InterPro" id="IPR013785">
    <property type="entry name" value="Aldolase_TIM"/>
</dbReference>
<dbReference type="InterPro" id="IPR001155">
    <property type="entry name" value="OxRdtase_FMN_N"/>
</dbReference>
<dbReference type="AlphaFoldDB" id="A0A1H2RXM0"/>
<proteinExistence type="predicted"/>
<keyword evidence="9" id="KW-1185">Reference proteome</keyword>
<dbReference type="CDD" id="cd02932">
    <property type="entry name" value="OYE_YqiM_FMN"/>
    <property type="match status" value="1"/>
</dbReference>
<feature type="region of interest" description="Disordered" evidence="6">
    <location>
        <begin position="377"/>
        <end position="402"/>
    </location>
</feature>
<gene>
    <name evidence="8" type="ORF">SAMN05444336_101475</name>
</gene>
<comment type="cofactor">
    <cofactor evidence="1">
        <name>FMN</name>
        <dbReference type="ChEBI" id="CHEBI:58210"/>
    </cofactor>
</comment>
<keyword evidence="5" id="KW-0560">Oxidoreductase</keyword>
<feature type="compositionally biased region" description="Basic and acidic residues" evidence="6">
    <location>
        <begin position="393"/>
        <end position="402"/>
    </location>
</feature>
<name>A0A1H2RXM0_9RHOB</name>
<evidence type="ECO:0000256" key="1">
    <source>
        <dbReference type="ARBA" id="ARBA00001917"/>
    </source>
</evidence>
<evidence type="ECO:0000256" key="5">
    <source>
        <dbReference type="ARBA" id="ARBA00023002"/>
    </source>
</evidence>
<dbReference type="GO" id="GO:0003959">
    <property type="term" value="F:NADPH dehydrogenase activity"/>
    <property type="evidence" value="ECO:0007669"/>
    <property type="project" value="InterPro"/>
</dbReference>
<evidence type="ECO:0000313" key="9">
    <source>
        <dbReference type="Proteomes" id="UP000199118"/>
    </source>
</evidence>
<evidence type="ECO:0000313" key="8">
    <source>
        <dbReference type="EMBL" id="SDW23524.1"/>
    </source>
</evidence>
<feature type="region of interest" description="Disordered" evidence="6">
    <location>
        <begin position="108"/>
        <end position="129"/>
    </location>
</feature>
<dbReference type="GO" id="GO:0010181">
    <property type="term" value="F:FMN binding"/>
    <property type="evidence" value="ECO:0007669"/>
    <property type="project" value="InterPro"/>
</dbReference>
<keyword evidence="2" id="KW-0285">Flavoprotein</keyword>
<keyword evidence="3" id="KW-0288">FMN</keyword>
<protein>
    <submittedName>
        <fullName evidence="8">2,4-dienoyl-CoA reductase</fullName>
    </submittedName>
</protein>
<dbReference type="Gene3D" id="3.20.20.70">
    <property type="entry name" value="Aldolase class I"/>
    <property type="match status" value="1"/>
</dbReference>
<dbReference type="EMBL" id="FNMZ01000001">
    <property type="protein sequence ID" value="SDW23524.1"/>
    <property type="molecule type" value="Genomic_DNA"/>
</dbReference>
<dbReference type="SUPFAM" id="SSF51395">
    <property type="entry name" value="FMN-linked oxidoreductases"/>
    <property type="match status" value="1"/>
</dbReference>
<evidence type="ECO:0000256" key="2">
    <source>
        <dbReference type="ARBA" id="ARBA00022630"/>
    </source>
</evidence>
<evidence type="ECO:0000259" key="7">
    <source>
        <dbReference type="Pfam" id="PF00724"/>
    </source>
</evidence>
<dbReference type="OrthoDB" id="9784632at2"/>
<dbReference type="InterPro" id="IPR044152">
    <property type="entry name" value="YqjM-like"/>
</dbReference>
<keyword evidence="4" id="KW-0521">NADP</keyword>
<dbReference type="GO" id="GO:0050661">
    <property type="term" value="F:NADP binding"/>
    <property type="evidence" value="ECO:0007669"/>
    <property type="project" value="InterPro"/>
</dbReference>